<organism evidence="2 3">
    <name type="scientific">Phenylobacterium montanum</name>
    <dbReference type="NCBI Taxonomy" id="2823693"/>
    <lineage>
        <taxon>Bacteria</taxon>
        <taxon>Pseudomonadati</taxon>
        <taxon>Pseudomonadota</taxon>
        <taxon>Alphaproteobacteria</taxon>
        <taxon>Caulobacterales</taxon>
        <taxon>Caulobacteraceae</taxon>
        <taxon>Phenylobacterium</taxon>
    </lineage>
</organism>
<dbReference type="PROSITE" id="PS51257">
    <property type="entry name" value="PROKAR_LIPOPROTEIN"/>
    <property type="match status" value="1"/>
</dbReference>
<feature type="compositionally biased region" description="Basic and acidic residues" evidence="1">
    <location>
        <begin position="115"/>
        <end position="162"/>
    </location>
</feature>
<evidence type="ECO:0000256" key="1">
    <source>
        <dbReference type="SAM" id="MobiDB-lite"/>
    </source>
</evidence>
<keyword evidence="3" id="KW-1185">Reference proteome</keyword>
<accession>A0A975IW75</accession>
<keyword evidence="2" id="KW-0808">Transferase</keyword>
<feature type="region of interest" description="Disordered" evidence="1">
    <location>
        <begin position="100"/>
        <end position="162"/>
    </location>
</feature>
<name>A0A975IW75_9CAUL</name>
<keyword evidence="2" id="KW-0489">Methyltransferase</keyword>
<gene>
    <name evidence="2" type="ORF">KCG34_24210</name>
</gene>
<dbReference type="KEGG" id="caul:KCG34_24210"/>
<dbReference type="GO" id="GO:0008168">
    <property type="term" value="F:methyltransferase activity"/>
    <property type="evidence" value="ECO:0007669"/>
    <property type="project" value="UniProtKB-KW"/>
</dbReference>
<sequence>MRTRAIIGGAALTAIIVGTSACHPVRRALHIDSGRPVGVVSQLNCPETQGNLTRVSAAPDGRSCVYRSDEGEDVTLSLLPLDGRSPQAALTPVETELRAIAPRGDSQDGGWSDADQDKAEAEADKARGEADKARAEADKARAEADTTAGGRDHDTGHSHDHTKVDLPFVHVDADDHDGHDRAKVDVPFVHVDADDDKAHVKVFGVTIDADNDNANVHTNWGSKSAVIKAGPQGAEIRAADTRHGAADMLFILAGDHAGPSGYHSVGYIARGPSGGPLVVATFKSKVNHHQDFHDHDVDQLVQLNLKT</sequence>
<dbReference type="RefSeq" id="WP_211938147.1">
    <property type="nucleotide sequence ID" value="NZ_CP073078.1"/>
</dbReference>
<evidence type="ECO:0000313" key="2">
    <source>
        <dbReference type="EMBL" id="QUD88096.1"/>
    </source>
</evidence>
<dbReference type="Proteomes" id="UP000676409">
    <property type="component" value="Chromosome"/>
</dbReference>
<dbReference type="AlphaFoldDB" id="A0A975IW75"/>
<protein>
    <submittedName>
        <fullName evidence="2">Methyltransferase type 11</fullName>
    </submittedName>
</protein>
<reference evidence="2" key="1">
    <citation type="submission" date="2021-04" db="EMBL/GenBank/DDBJ databases">
        <title>The complete genome sequence of Caulobacter sp. S6.</title>
        <authorList>
            <person name="Tang Y."/>
            <person name="Ouyang W."/>
            <person name="Liu Q."/>
            <person name="Huang B."/>
            <person name="Guo Z."/>
            <person name="Lei P."/>
        </authorList>
    </citation>
    <scope>NUCLEOTIDE SEQUENCE</scope>
    <source>
        <strain evidence="2">S6</strain>
    </source>
</reference>
<dbReference type="EMBL" id="CP073078">
    <property type="protein sequence ID" value="QUD88096.1"/>
    <property type="molecule type" value="Genomic_DNA"/>
</dbReference>
<evidence type="ECO:0000313" key="3">
    <source>
        <dbReference type="Proteomes" id="UP000676409"/>
    </source>
</evidence>
<dbReference type="GO" id="GO:0032259">
    <property type="term" value="P:methylation"/>
    <property type="evidence" value="ECO:0007669"/>
    <property type="project" value="UniProtKB-KW"/>
</dbReference>
<proteinExistence type="predicted"/>